<gene>
    <name evidence="3" type="primary">g1006</name>
    <name evidence="3" type="ORF">VP750_LOCUS874</name>
</gene>
<organism evidence="3 4">
    <name type="scientific">Coccomyxa viridis</name>
    <dbReference type="NCBI Taxonomy" id="1274662"/>
    <lineage>
        <taxon>Eukaryota</taxon>
        <taxon>Viridiplantae</taxon>
        <taxon>Chlorophyta</taxon>
        <taxon>core chlorophytes</taxon>
        <taxon>Trebouxiophyceae</taxon>
        <taxon>Trebouxiophyceae incertae sedis</taxon>
        <taxon>Coccomyxaceae</taxon>
        <taxon>Coccomyxa</taxon>
    </lineage>
</organism>
<dbReference type="SUPFAM" id="SSF52540">
    <property type="entry name" value="P-loop containing nucleoside triphosphate hydrolases"/>
    <property type="match status" value="1"/>
</dbReference>
<evidence type="ECO:0000259" key="2">
    <source>
        <dbReference type="SMART" id="SM00382"/>
    </source>
</evidence>
<reference evidence="3 4" key="1">
    <citation type="submission" date="2024-06" db="EMBL/GenBank/DDBJ databases">
        <authorList>
            <person name="Kraege A."/>
            <person name="Thomma B."/>
        </authorList>
    </citation>
    <scope>NUCLEOTIDE SEQUENCE [LARGE SCALE GENOMIC DNA]</scope>
</reference>
<proteinExistence type="predicted"/>
<sequence length="510" mass="56649">MGVSASRYLHWASESPEEVKSAAQSQPSTLPQEDKIVVFIMPAKEGRGPVHFPVQGERHDAAYVYDRLRSAFGAGDLQDPDVIEVMYDPSYELGPGNYLYILVGQGRIPNLHKFVGKDGQGLKAREYHTERETSVVTVLEASMRVGAVMVTGPPRSGKTSLLQLLNEAAVYSKLFSPIYYVDLEEHKGDLEQGLAQHDTSWGELFAAKRTGADETKLSLLLLDGAQLLFGGNPDFWSGIKALNMGPRPGQKIKTRTLRVIFTCSYVCSPSAFAGPPWLVDFGPDCIVSLDSQITVERLQLSIPDYHELLSNFRKQNCRGKDALCDNETCNYVYSKTAGQAGLITELLDVIAKHLEDKPFEPHAFNRTIRECMEQGGLPSSLILAPFQELVHDAAAASPKTVTLLDWLLEEACPAEGVPQLGDVEAWTTAEALYRLGFLAEREVNGIPHIGFISPLHRHICQQQRRKDQALHSQSSKQQPSKAQPEQERISKQQHSAPESLTKRLHRRLWA</sequence>
<feature type="region of interest" description="Disordered" evidence="1">
    <location>
        <begin position="463"/>
        <end position="510"/>
    </location>
</feature>
<evidence type="ECO:0000313" key="4">
    <source>
        <dbReference type="Proteomes" id="UP001497392"/>
    </source>
</evidence>
<dbReference type="InterPro" id="IPR027417">
    <property type="entry name" value="P-loop_NTPase"/>
</dbReference>
<name>A0ABP1FH10_9CHLO</name>
<feature type="domain" description="AAA+ ATPase" evidence="2">
    <location>
        <begin position="144"/>
        <end position="300"/>
    </location>
</feature>
<feature type="compositionally biased region" description="Low complexity" evidence="1">
    <location>
        <begin position="472"/>
        <end position="483"/>
    </location>
</feature>
<keyword evidence="4" id="KW-1185">Reference proteome</keyword>
<dbReference type="Proteomes" id="UP001497392">
    <property type="component" value="Unassembled WGS sequence"/>
</dbReference>
<dbReference type="SMART" id="SM00382">
    <property type="entry name" value="AAA"/>
    <property type="match status" value="1"/>
</dbReference>
<evidence type="ECO:0000313" key="3">
    <source>
        <dbReference type="EMBL" id="CAL5219215.1"/>
    </source>
</evidence>
<comment type="caution">
    <text evidence="3">The sequence shown here is derived from an EMBL/GenBank/DDBJ whole genome shotgun (WGS) entry which is preliminary data.</text>
</comment>
<dbReference type="EMBL" id="CAXHTA020000002">
    <property type="protein sequence ID" value="CAL5219215.1"/>
    <property type="molecule type" value="Genomic_DNA"/>
</dbReference>
<accession>A0ABP1FH10</accession>
<protein>
    <submittedName>
        <fullName evidence="3">G1006 protein</fullName>
    </submittedName>
</protein>
<evidence type="ECO:0000256" key="1">
    <source>
        <dbReference type="SAM" id="MobiDB-lite"/>
    </source>
</evidence>
<dbReference type="InterPro" id="IPR003593">
    <property type="entry name" value="AAA+_ATPase"/>
</dbReference>